<reference evidence="2 3" key="1">
    <citation type="submission" date="2017-12" db="EMBL/GenBank/DDBJ databases">
        <title>Phylogenetic diversity of female urinary microbiome.</title>
        <authorList>
            <person name="Thomas-White K."/>
            <person name="Wolfe A.J."/>
        </authorList>
    </citation>
    <scope>NUCLEOTIDE SEQUENCE [LARGE SCALE GENOMIC DNA]</scope>
    <source>
        <strain evidence="2 3">UMB0064</strain>
    </source>
</reference>
<accession>A0A2I1M822</accession>
<protein>
    <submittedName>
        <fullName evidence="2">Beta-carotene 15,15'-monooxygenase</fullName>
    </submittedName>
</protein>
<keyword evidence="2" id="KW-0503">Monooxygenase</keyword>
<feature type="transmembrane region" description="Helical" evidence="1">
    <location>
        <begin position="617"/>
        <end position="636"/>
    </location>
</feature>
<feature type="transmembrane region" description="Helical" evidence="1">
    <location>
        <begin position="593"/>
        <end position="611"/>
    </location>
</feature>
<keyword evidence="1" id="KW-0812">Transmembrane</keyword>
<dbReference type="GO" id="GO:0004497">
    <property type="term" value="F:monooxygenase activity"/>
    <property type="evidence" value="ECO:0007669"/>
    <property type="project" value="UniProtKB-KW"/>
</dbReference>
<sequence>MKRSAQQHRFSWGRFFASAASWTLAAVASAWIALCVSVGPLYRANSSIVHYDVVNTVLFTVTWALCMGIIWCLVRFSEPHSGVLHPWTRWWKRFKNRTAPRVSAFVARHKKLSKLCATMSRGWSATRRHIVFLTDRWWKIALILLTCWGLQFIFVPTVFAADLMSQCAEMIRWLSALSGVHVSYADSFNVVDVYPIAHYMWPDTPTYLTNQHNVVLTLFYGGVLYWSDSWTGTIDLGLVFLSATQMLFAIFVVSVTVDRFFNLAHPTRVYARSVLCTSPAQLITVGSRWRTVVMFFFILNPQALFSATALTKSPLFAYAFLWWFGQWYEVFNRRDRTHIPRTLVVGIALSTAIMLVSAKYATYIIAVQIVLIFIVDRNRWRSYLVALVLPFLVFQTALTVAVNTGTIISGDSIESRGVQVQQIARVMRYDPLSVSPDVRKKLQPIFNLYAMGSNYFPNDADRVKSSGGDGKIETYKWETVTQEDMDKFTQAWLELGKQHPIIYTDAFLAKVYGYFDVNDQPYVSTTYYLDNSRLSAAPILNDWAPQVRSFESFLAFVWGSVPVIGWITHGNFYVVGAILLGCAVIILRRWMDLLRYIPLILLMGVMIMAPANNFERHMLPLCFVGWLMLMHFAHLARRAYAQHRIAKVM</sequence>
<dbReference type="Proteomes" id="UP000242263">
    <property type="component" value="Unassembled WGS sequence"/>
</dbReference>
<dbReference type="AlphaFoldDB" id="A0A2I1M822"/>
<name>A0A2I1M822_9BIFI</name>
<feature type="transmembrane region" description="Helical" evidence="1">
    <location>
        <begin position="53"/>
        <end position="74"/>
    </location>
</feature>
<feature type="transmembrane region" description="Helical" evidence="1">
    <location>
        <begin position="303"/>
        <end position="324"/>
    </location>
</feature>
<feature type="transmembrane region" description="Helical" evidence="1">
    <location>
        <begin position="236"/>
        <end position="257"/>
    </location>
</feature>
<dbReference type="EMBL" id="PKGU01000001">
    <property type="protein sequence ID" value="PKZ16283.1"/>
    <property type="molecule type" value="Genomic_DNA"/>
</dbReference>
<keyword evidence="1" id="KW-1133">Transmembrane helix</keyword>
<keyword evidence="2" id="KW-0560">Oxidoreductase</keyword>
<evidence type="ECO:0000313" key="2">
    <source>
        <dbReference type="EMBL" id="PKZ16283.1"/>
    </source>
</evidence>
<organism evidence="2 3">
    <name type="scientific">Alloscardovia omnicolens</name>
    <dbReference type="NCBI Taxonomy" id="419015"/>
    <lineage>
        <taxon>Bacteria</taxon>
        <taxon>Bacillati</taxon>
        <taxon>Actinomycetota</taxon>
        <taxon>Actinomycetes</taxon>
        <taxon>Bifidobacteriales</taxon>
        <taxon>Bifidobacteriaceae</taxon>
        <taxon>Alloscardovia</taxon>
    </lineage>
</organism>
<dbReference type="Pfam" id="PF19484">
    <property type="entry name" value="DUF6020"/>
    <property type="match status" value="1"/>
</dbReference>
<dbReference type="RefSeq" id="WP_021618753.1">
    <property type="nucleotide sequence ID" value="NZ_JASODN010000003.1"/>
</dbReference>
<keyword evidence="1" id="KW-0472">Membrane</keyword>
<comment type="caution">
    <text evidence="2">The sequence shown here is derived from an EMBL/GenBank/DDBJ whole genome shotgun (WGS) entry which is preliminary data.</text>
</comment>
<evidence type="ECO:0000256" key="1">
    <source>
        <dbReference type="SAM" id="Phobius"/>
    </source>
</evidence>
<evidence type="ECO:0000313" key="3">
    <source>
        <dbReference type="Proteomes" id="UP000242263"/>
    </source>
</evidence>
<proteinExistence type="predicted"/>
<feature type="transmembrane region" description="Helical" evidence="1">
    <location>
        <begin position="344"/>
        <end position="375"/>
    </location>
</feature>
<feature type="transmembrane region" description="Helical" evidence="1">
    <location>
        <begin position="137"/>
        <end position="155"/>
    </location>
</feature>
<dbReference type="InterPro" id="IPR046062">
    <property type="entry name" value="DUF6020"/>
</dbReference>
<gene>
    <name evidence="2" type="ORF">CYJ32_02355</name>
</gene>
<feature type="transmembrane region" description="Helical" evidence="1">
    <location>
        <begin position="563"/>
        <end position="586"/>
    </location>
</feature>
<feature type="transmembrane region" description="Helical" evidence="1">
    <location>
        <begin position="12"/>
        <end position="33"/>
    </location>
</feature>
<feature type="transmembrane region" description="Helical" evidence="1">
    <location>
        <begin position="382"/>
        <end position="402"/>
    </location>
</feature>